<dbReference type="KEGG" id="arev:RVR_1564"/>
<dbReference type="AlphaFoldDB" id="A0A7U3UPI3"/>
<dbReference type="GO" id="GO:0004029">
    <property type="term" value="F:aldehyde dehydrogenase (NAD+) activity"/>
    <property type="evidence" value="ECO:0007669"/>
    <property type="project" value="TreeGrafter"/>
</dbReference>
<gene>
    <name evidence="2" type="ORF">RVR_1564</name>
</gene>
<name>A0A7U3UPI3_9ACTN</name>
<reference evidence="2 3" key="3">
    <citation type="journal article" date="2011" name="Nat. Chem. Biol.">
        <title>Reveromycin A biosynthesis uses RevG and RevJ for stereospecific spiroacetal formation.</title>
        <authorList>
            <person name="Takahashi S."/>
            <person name="Toyoda A."/>
            <person name="Sekiyama Y."/>
            <person name="Takagi H."/>
            <person name="Nogawa T."/>
            <person name="Uramoto M."/>
            <person name="Suzuki R."/>
            <person name="Koshino H."/>
            <person name="Kumano T."/>
            <person name="Panthee S."/>
            <person name="Dairi T."/>
            <person name="Ishikawa J."/>
            <person name="Ikeda H."/>
            <person name="Sakaki Y."/>
            <person name="Osada H."/>
        </authorList>
    </citation>
    <scope>NUCLEOTIDE SEQUENCE [LARGE SCALE GENOMIC DNA]</scope>
    <source>
        <strain evidence="2 3">SN-593</strain>
    </source>
</reference>
<dbReference type="InterPro" id="IPR036291">
    <property type="entry name" value="NAD(P)-bd_dom_sf"/>
</dbReference>
<dbReference type="Gene3D" id="3.40.50.720">
    <property type="entry name" value="NAD(P)-binding Rossmann-like Domain"/>
    <property type="match status" value="1"/>
</dbReference>
<dbReference type="InterPro" id="IPR051783">
    <property type="entry name" value="NAD(P)-dependent_oxidoreduct"/>
</dbReference>
<evidence type="ECO:0000313" key="2">
    <source>
        <dbReference type="EMBL" id="BBA96321.1"/>
    </source>
</evidence>
<dbReference type="InterPro" id="IPR016040">
    <property type="entry name" value="NAD(P)-bd_dom"/>
</dbReference>
<dbReference type="Pfam" id="PF13460">
    <property type="entry name" value="NAD_binding_10"/>
    <property type="match status" value="1"/>
</dbReference>
<proteinExistence type="predicted"/>
<feature type="domain" description="NAD(P)-binding" evidence="1">
    <location>
        <begin position="7"/>
        <end position="114"/>
    </location>
</feature>
<dbReference type="PANTHER" id="PTHR48079:SF6">
    <property type="entry name" value="NAD(P)-BINDING DOMAIN-CONTAINING PROTEIN-RELATED"/>
    <property type="match status" value="1"/>
</dbReference>
<protein>
    <submittedName>
        <fullName evidence="2">Putative oxidoreductase</fullName>
    </submittedName>
</protein>
<sequence length="298" mass="30284">MRVFVTGATGWIGAAVVDDLLDAGHEVAGLARSDASAAALAAKGARAVRGDLDDLDGIRAAAAAAEAVVHLANKHDFADQAGTNKAERGAVQAITDALAGSARPLVLASGLAFLTPGRAATEQDRSPFHGVDSLRGGSENLALEAVERGVGTVVTRFAPTVHGAGDHGFLAGIVATARAKGVSAYIGDGTDRWAAVHRGDAARVVRLALDRRVPAGTTLHAAAEEGIPTRRIAEAVGRGLGLPVASVPAEEAAAHFGWLAKFYGTDMAASSDATRALLGWTPEGPTLVDDLDSGCYFA</sequence>
<dbReference type="RefSeq" id="WP_202232774.1">
    <property type="nucleotide sequence ID" value="NZ_AP018365.1"/>
</dbReference>
<evidence type="ECO:0000259" key="1">
    <source>
        <dbReference type="Pfam" id="PF13460"/>
    </source>
</evidence>
<reference evidence="2 3" key="1">
    <citation type="journal article" date="2010" name="J. Bacteriol.">
        <title>Biochemical characterization of a novel indole prenyltransferase from Streptomyces sp. SN-593.</title>
        <authorList>
            <person name="Takahashi S."/>
            <person name="Takagi H."/>
            <person name="Toyoda A."/>
            <person name="Uramoto M."/>
            <person name="Nogawa T."/>
            <person name="Ueki M."/>
            <person name="Sakaki Y."/>
            <person name="Osada H."/>
        </authorList>
    </citation>
    <scope>NUCLEOTIDE SEQUENCE [LARGE SCALE GENOMIC DNA]</scope>
    <source>
        <strain evidence="2 3">SN-593</strain>
    </source>
</reference>
<dbReference type="SUPFAM" id="SSF51735">
    <property type="entry name" value="NAD(P)-binding Rossmann-fold domains"/>
    <property type="match status" value="1"/>
</dbReference>
<accession>A0A7U3UPI3</accession>
<reference evidence="2 3" key="4">
    <citation type="journal article" date="2020" name="Sci. Rep.">
        <title>beta-carboline chemical signals induce reveromycin production through a LuxR family regulator in Streptomyces sp. SN-593.</title>
        <authorList>
            <person name="Panthee S."/>
            <person name="Kito N."/>
            <person name="Hayashi T."/>
            <person name="Shimizu T."/>
            <person name="Ishikawa J."/>
            <person name="Hamamoto H."/>
            <person name="Osada H."/>
            <person name="Takahashi S."/>
        </authorList>
    </citation>
    <scope>NUCLEOTIDE SEQUENCE [LARGE SCALE GENOMIC DNA]</scope>
    <source>
        <strain evidence="2 3">SN-593</strain>
    </source>
</reference>
<organism evidence="2 3">
    <name type="scientific">Actinacidiphila reveromycinica</name>
    <dbReference type="NCBI Taxonomy" id="659352"/>
    <lineage>
        <taxon>Bacteria</taxon>
        <taxon>Bacillati</taxon>
        <taxon>Actinomycetota</taxon>
        <taxon>Actinomycetes</taxon>
        <taxon>Kitasatosporales</taxon>
        <taxon>Streptomycetaceae</taxon>
        <taxon>Actinacidiphila</taxon>
    </lineage>
</organism>
<dbReference type="GO" id="GO:0005737">
    <property type="term" value="C:cytoplasm"/>
    <property type="evidence" value="ECO:0007669"/>
    <property type="project" value="TreeGrafter"/>
</dbReference>
<dbReference type="EMBL" id="AP018365">
    <property type="protein sequence ID" value="BBA96321.1"/>
    <property type="molecule type" value="Genomic_DNA"/>
</dbReference>
<dbReference type="Proteomes" id="UP000595703">
    <property type="component" value="Chromosome"/>
</dbReference>
<evidence type="ECO:0000313" key="3">
    <source>
        <dbReference type="Proteomes" id="UP000595703"/>
    </source>
</evidence>
<reference evidence="2 3" key="2">
    <citation type="journal article" date="2011" name="J. Antibiot.">
        <title>Furaquinocins I and J: novel polyketide isoprenoid hybrid compounds from Streptomyces reveromyceticus SN-593.</title>
        <authorList>
            <person name="Panthee S."/>
            <person name="Takahashi S."/>
            <person name="Takagi H."/>
            <person name="Nogawa T."/>
            <person name="Oowada E."/>
            <person name="Uramoto M."/>
            <person name="Osada H."/>
        </authorList>
    </citation>
    <scope>NUCLEOTIDE SEQUENCE [LARGE SCALE GENOMIC DNA]</scope>
    <source>
        <strain evidence="2 3">SN-593</strain>
    </source>
</reference>
<keyword evidence="3" id="KW-1185">Reference proteome</keyword>
<dbReference type="PANTHER" id="PTHR48079">
    <property type="entry name" value="PROTEIN YEEZ"/>
    <property type="match status" value="1"/>
</dbReference>